<proteinExistence type="predicted"/>
<dbReference type="EMBL" id="CM045770">
    <property type="protein sequence ID" value="KAI7993095.1"/>
    <property type="molecule type" value="Genomic_DNA"/>
</dbReference>
<protein>
    <submittedName>
        <fullName evidence="1">Glycolipid transfer protein 3</fullName>
    </submittedName>
</protein>
<dbReference type="Proteomes" id="UP001060215">
    <property type="component" value="Chromosome 13"/>
</dbReference>
<sequence length="66" mass="7737">MVVLRQHMDQNIQRLEKVQEPHPSVYSNLIEIMKKEAGEGYARKGTSCCRAFVWLPEEQDLFPTFL</sequence>
<accession>A0ACC0FWD2</accession>
<reference evidence="1 2" key="1">
    <citation type="journal article" date="2022" name="Plant J.">
        <title>Chromosome-level genome of Camellia lanceoleosa provides a valuable resource for understanding genome evolution and self-incompatibility.</title>
        <authorList>
            <person name="Gong W."/>
            <person name="Xiao S."/>
            <person name="Wang L."/>
            <person name="Liao Z."/>
            <person name="Chang Y."/>
            <person name="Mo W."/>
            <person name="Hu G."/>
            <person name="Li W."/>
            <person name="Zhao G."/>
            <person name="Zhu H."/>
            <person name="Hu X."/>
            <person name="Ji K."/>
            <person name="Xiang X."/>
            <person name="Song Q."/>
            <person name="Yuan D."/>
            <person name="Jin S."/>
            <person name="Zhang L."/>
        </authorList>
    </citation>
    <scope>NUCLEOTIDE SEQUENCE [LARGE SCALE GENOMIC DNA]</scope>
    <source>
        <strain evidence="1">SQ_2022a</strain>
    </source>
</reference>
<organism evidence="1 2">
    <name type="scientific">Camellia lanceoleosa</name>
    <dbReference type="NCBI Taxonomy" id="1840588"/>
    <lineage>
        <taxon>Eukaryota</taxon>
        <taxon>Viridiplantae</taxon>
        <taxon>Streptophyta</taxon>
        <taxon>Embryophyta</taxon>
        <taxon>Tracheophyta</taxon>
        <taxon>Spermatophyta</taxon>
        <taxon>Magnoliopsida</taxon>
        <taxon>eudicotyledons</taxon>
        <taxon>Gunneridae</taxon>
        <taxon>Pentapetalae</taxon>
        <taxon>asterids</taxon>
        <taxon>Ericales</taxon>
        <taxon>Theaceae</taxon>
        <taxon>Camellia</taxon>
    </lineage>
</organism>
<gene>
    <name evidence="1" type="ORF">LOK49_LG12G02405</name>
</gene>
<keyword evidence="2" id="KW-1185">Reference proteome</keyword>
<evidence type="ECO:0000313" key="1">
    <source>
        <dbReference type="EMBL" id="KAI7993095.1"/>
    </source>
</evidence>
<comment type="caution">
    <text evidence="1">The sequence shown here is derived from an EMBL/GenBank/DDBJ whole genome shotgun (WGS) entry which is preliminary data.</text>
</comment>
<name>A0ACC0FWD2_9ERIC</name>
<evidence type="ECO:0000313" key="2">
    <source>
        <dbReference type="Proteomes" id="UP001060215"/>
    </source>
</evidence>